<protein>
    <recommendedName>
        <fullName evidence="4">DUF2771 domain-containing protein</fullName>
    </recommendedName>
</protein>
<reference evidence="2" key="2">
    <citation type="submission" date="2020-09" db="EMBL/GenBank/DDBJ databases">
        <authorList>
            <person name="Sun Q."/>
            <person name="Ohkuma M."/>
        </authorList>
    </citation>
    <scope>NUCLEOTIDE SEQUENCE</scope>
    <source>
        <strain evidence="2">JCM 5069</strain>
    </source>
</reference>
<feature type="region of interest" description="Disordered" evidence="1">
    <location>
        <begin position="1"/>
        <end position="42"/>
    </location>
</feature>
<reference evidence="2" key="1">
    <citation type="journal article" date="2014" name="Int. J. Syst. Evol. Microbiol.">
        <title>Complete genome sequence of Corynebacterium casei LMG S-19264T (=DSM 44701T), isolated from a smear-ripened cheese.</title>
        <authorList>
            <consortium name="US DOE Joint Genome Institute (JGI-PGF)"/>
            <person name="Walter F."/>
            <person name="Albersmeier A."/>
            <person name="Kalinowski J."/>
            <person name="Ruckert C."/>
        </authorList>
    </citation>
    <scope>NUCLEOTIDE SEQUENCE</scope>
    <source>
        <strain evidence="2">JCM 5069</strain>
    </source>
</reference>
<evidence type="ECO:0008006" key="4">
    <source>
        <dbReference type="Google" id="ProtNLM"/>
    </source>
</evidence>
<proteinExistence type="predicted"/>
<evidence type="ECO:0000313" key="2">
    <source>
        <dbReference type="EMBL" id="GHH69083.1"/>
    </source>
</evidence>
<dbReference type="Proteomes" id="UP000603708">
    <property type="component" value="Unassembled WGS sequence"/>
</dbReference>
<evidence type="ECO:0000313" key="3">
    <source>
        <dbReference type="Proteomes" id="UP000603708"/>
    </source>
</evidence>
<accession>A0A919FN13</accession>
<dbReference type="AlphaFoldDB" id="A0A919FN13"/>
<keyword evidence="3" id="KW-1185">Reference proteome</keyword>
<organism evidence="2 3">
    <name type="scientific">Streptomyces sulfonofaciens</name>
    <dbReference type="NCBI Taxonomy" id="68272"/>
    <lineage>
        <taxon>Bacteria</taxon>
        <taxon>Bacillati</taxon>
        <taxon>Actinomycetota</taxon>
        <taxon>Actinomycetes</taxon>
        <taxon>Kitasatosporales</taxon>
        <taxon>Streptomycetaceae</taxon>
        <taxon>Streptomyces</taxon>
    </lineage>
</organism>
<feature type="compositionally biased region" description="Pro residues" evidence="1">
    <location>
        <begin position="1"/>
        <end position="18"/>
    </location>
</feature>
<gene>
    <name evidence="2" type="ORF">GCM10018793_01000</name>
</gene>
<dbReference type="RefSeq" id="WP_229924262.1">
    <property type="nucleotide sequence ID" value="NZ_BNCD01000001.1"/>
</dbReference>
<dbReference type="EMBL" id="BNCD01000001">
    <property type="protein sequence ID" value="GHH69083.1"/>
    <property type="molecule type" value="Genomic_DNA"/>
</dbReference>
<evidence type="ECO:0000256" key="1">
    <source>
        <dbReference type="SAM" id="MobiDB-lite"/>
    </source>
</evidence>
<comment type="caution">
    <text evidence="2">The sequence shown here is derived from an EMBL/GenBank/DDBJ whole genome shotgun (WGS) entry which is preliminary data.</text>
</comment>
<name>A0A919FN13_9ACTN</name>
<sequence length="188" mass="20116">MTSPPPAEPRPPRAPHPAPSAHQDRRHHQDHQDHQHRPGRAARTASAACTLCAALLALSGCDKPTPLATVTVGEDSVHTEAACYNDGRPVPAADFERCLRETDHHRIGVDPDATVRFGVDPQIADRGWVILLNGRALTGTSGKTYRTVPGSVFFDPQFGARGGSATVSVLEGSGSRPIGLWSFTFEQS</sequence>